<name>A0A2T7BBX1_9BACT</name>
<dbReference type="EMBL" id="QCYK01000003">
    <property type="protein sequence ID" value="PUZ22588.1"/>
    <property type="molecule type" value="Genomic_DNA"/>
</dbReference>
<reference evidence="1 2" key="1">
    <citation type="submission" date="2018-04" db="EMBL/GenBank/DDBJ databases">
        <title>Chitinophaga fuyangensis sp. nov., isolated from soil in a chemical factory.</title>
        <authorList>
            <person name="Chen K."/>
        </authorList>
    </citation>
    <scope>NUCLEOTIDE SEQUENCE [LARGE SCALE GENOMIC DNA]</scope>
    <source>
        <strain evidence="1 2">LY-1</strain>
    </source>
</reference>
<dbReference type="AlphaFoldDB" id="A0A2T7BBX1"/>
<comment type="caution">
    <text evidence="1">The sequence shown here is derived from an EMBL/GenBank/DDBJ whole genome shotgun (WGS) entry which is preliminary data.</text>
</comment>
<protein>
    <recommendedName>
        <fullName evidence="3">CD-NTase associated protein 4-like DNA endonuclease domain-containing protein</fullName>
    </recommendedName>
</protein>
<keyword evidence="2" id="KW-1185">Reference proteome</keyword>
<evidence type="ECO:0000313" key="2">
    <source>
        <dbReference type="Proteomes" id="UP000244450"/>
    </source>
</evidence>
<evidence type="ECO:0000313" key="1">
    <source>
        <dbReference type="EMBL" id="PUZ22588.1"/>
    </source>
</evidence>
<gene>
    <name evidence="1" type="ORF">DCC81_19315</name>
</gene>
<accession>A0A2T7BBX1</accession>
<evidence type="ECO:0008006" key="3">
    <source>
        <dbReference type="Google" id="ProtNLM"/>
    </source>
</evidence>
<organism evidence="1 2">
    <name type="scientific">Chitinophaga parva</name>
    <dbReference type="NCBI Taxonomy" id="2169414"/>
    <lineage>
        <taxon>Bacteria</taxon>
        <taxon>Pseudomonadati</taxon>
        <taxon>Bacteroidota</taxon>
        <taxon>Chitinophagia</taxon>
        <taxon>Chitinophagales</taxon>
        <taxon>Chitinophagaceae</taxon>
        <taxon>Chitinophaga</taxon>
    </lineage>
</organism>
<dbReference type="Proteomes" id="UP000244450">
    <property type="component" value="Unassembled WGS sequence"/>
</dbReference>
<proteinExistence type="predicted"/>
<sequence length="501" mass="56708">MTMGLPKLLIFTKGPATTGFRYQQLKALRDWLLSRLEATDDVFFYDNEDGVFLRVPGQQHGFAAVKYYASSPAFNGDEVSSAIRRFFVLWRKGEYKPGGITFVFEANAVTAAEDAEIPVEPAYDGNDGALLEEWVTQQDQLNGDLLGRIVTYVQEIIGQDGSDPLEPDSWEAFVKAVSWQADSIALDEGMALLVEDIDDLIRHLPLEGVKSQPALLRAALYYEIAAGIGKAAVGQQRLTGELLDSVVLQADGEERKWYRNALEVWKSAPAITHFNPEEFYEVITAARYCRFRSLRASGEHEQWQDLLHLYIHLEDIGIYFLRKAIYEYLFLITATDPDSFLPGGTLAGMEDGINYYFDNALQPTRDIEMEEDIALLSLVINAQSAGQINIESPVIEFWKKNIMDYLDSRLEESFNVDDKCVLLELKGSLIMDCSMPGDYDHAIREALVVYRQILPLLPEARHYNMKRLTEILDAVKRTMMLLQVKGEGVKRLEAFLGEIRQ</sequence>